<evidence type="ECO:0000313" key="3">
    <source>
        <dbReference type="Proteomes" id="UP001301958"/>
    </source>
</evidence>
<evidence type="ECO:0000256" key="1">
    <source>
        <dbReference type="SAM" id="MobiDB-lite"/>
    </source>
</evidence>
<dbReference type="Proteomes" id="UP001301958">
    <property type="component" value="Unassembled WGS sequence"/>
</dbReference>
<sequence>MDEIANNLPPAKKAQLHEVADGLLKIYRTLARMRYIEDSWIQEAPYANLDTQLLPMWKSYDNIDAEIIYLWSILPYLTYNASRALLPHFQRFLDFRKKKDVQNRLSGKSPIPPHMTHLFTMAQYVGDIFYDSKQHKIAIYGLRLDGDFSGYDLGGTANNEDNQEEIEKADKEEKEEGDSESGTNTNRYAERMKNALPADKVLQEMHNWLLDTNVTPGGSPYSTINWPEDVIKPLYVKHGWPGLDFDGNAFLVDLVRTRAIERIKYFATLPLHKIKDQKSRVKALDPTGTRLEELKKTISEAKTVDEEWLARWELFSTERQKNIEEMALARMEEEFRIECPDGKCVKEEELPIMELKTVASMRSANMKVLEEIKKMLERAPNRWSELEGMIRVAEQEIEIHNKAFEASKSDFDRLYPGLPLVDPSFEERDEGLEERMMTFQKSWRAAEDKKQELRDWAARVPDEAVSAKQKVQESIDELERAFEEKVRITVESWKKKKQQN</sequence>
<keyword evidence="3" id="KW-1185">Reference proteome</keyword>
<reference evidence="2" key="1">
    <citation type="journal article" date="2023" name="Mol. Phylogenet. Evol.">
        <title>Genome-scale phylogeny and comparative genomics of the fungal order Sordariales.</title>
        <authorList>
            <person name="Hensen N."/>
            <person name="Bonometti L."/>
            <person name="Westerberg I."/>
            <person name="Brannstrom I.O."/>
            <person name="Guillou S."/>
            <person name="Cros-Aarteil S."/>
            <person name="Calhoun S."/>
            <person name="Haridas S."/>
            <person name="Kuo A."/>
            <person name="Mondo S."/>
            <person name="Pangilinan J."/>
            <person name="Riley R."/>
            <person name="LaButti K."/>
            <person name="Andreopoulos B."/>
            <person name="Lipzen A."/>
            <person name="Chen C."/>
            <person name="Yan M."/>
            <person name="Daum C."/>
            <person name="Ng V."/>
            <person name="Clum A."/>
            <person name="Steindorff A."/>
            <person name="Ohm R.A."/>
            <person name="Martin F."/>
            <person name="Silar P."/>
            <person name="Natvig D.O."/>
            <person name="Lalanne C."/>
            <person name="Gautier V."/>
            <person name="Ament-Velasquez S.L."/>
            <person name="Kruys A."/>
            <person name="Hutchinson M.I."/>
            <person name="Powell A.J."/>
            <person name="Barry K."/>
            <person name="Miller A.N."/>
            <person name="Grigoriev I.V."/>
            <person name="Debuchy R."/>
            <person name="Gladieux P."/>
            <person name="Hiltunen Thoren M."/>
            <person name="Johannesson H."/>
        </authorList>
    </citation>
    <scope>NUCLEOTIDE SEQUENCE</scope>
    <source>
        <strain evidence="2">CBS 990.96</strain>
    </source>
</reference>
<accession>A0AAN7BNZ2</accession>
<feature type="region of interest" description="Disordered" evidence="1">
    <location>
        <begin position="154"/>
        <end position="188"/>
    </location>
</feature>
<feature type="compositionally biased region" description="Basic and acidic residues" evidence="1">
    <location>
        <begin position="165"/>
        <end position="174"/>
    </location>
</feature>
<name>A0AAN7BNZ2_9PEZI</name>
<dbReference type="AlphaFoldDB" id="A0AAN7BNZ2"/>
<evidence type="ECO:0000313" key="2">
    <source>
        <dbReference type="EMBL" id="KAK4226843.1"/>
    </source>
</evidence>
<reference evidence="2" key="2">
    <citation type="submission" date="2023-05" db="EMBL/GenBank/DDBJ databases">
        <authorList>
            <consortium name="Lawrence Berkeley National Laboratory"/>
            <person name="Steindorff A."/>
            <person name="Hensen N."/>
            <person name="Bonometti L."/>
            <person name="Westerberg I."/>
            <person name="Brannstrom I.O."/>
            <person name="Guillou S."/>
            <person name="Cros-Aarteil S."/>
            <person name="Calhoun S."/>
            <person name="Haridas S."/>
            <person name="Kuo A."/>
            <person name="Mondo S."/>
            <person name="Pangilinan J."/>
            <person name="Riley R."/>
            <person name="Labutti K."/>
            <person name="Andreopoulos B."/>
            <person name="Lipzen A."/>
            <person name="Chen C."/>
            <person name="Yanf M."/>
            <person name="Daum C."/>
            <person name="Ng V."/>
            <person name="Clum A."/>
            <person name="Ohm R."/>
            <person name="Martin F."/>
            <person name="Silar P."/>
            <person name="Natvig D."/>
            <person name="Lalanne C."/>
            <person name="Gautier V."/>
            <person name="Ament-Velasquez S.L."/>
            <person name="Kruys A."/>
            <person name="Hutchinson M.I."/>
            <person name="Powell A.J."/>
            <person name="Barry K."/>
            <person name="Miller A.N."/>
            <person name="Grigoriev I.V."/>
            <person name="Debuchy R."/>
            <person name="Gladieux P."/>
            <person name="Thoren M.H."/>
            <person name="Johannesson H."/>
        </authorList>
    </citation>
    <scope>NUCLEOTIDE SEQUENCE</scope>
    <source>
        <strain evidence="2">CBS 990.96</strain>
    </source>
</reference>
<protein>
    <submittedName>
        <fullName evidence="2">Uncharacterized protein</fullName>
    </submittedName>
</protein>
<comment type="caution">
    <text evidence="2">The sequence shown here is derived from an EMBL/GenBank/DDBJ whole genome shotgun (WGS) entry which is preliminary data.</text>
</comment>
<dbReference type="EMBL" id="MU865341">
    <property type="protein sequence ID" value="KAK4226843.1"/>
    <property type="molecule type" value="Genomic_DNA"/>
</dbReference>
<gene>
    <name evidence="2" type="ORF">QBC38DRAFT_545641</name>
</gene>
<organism evidence="2 3">
    <name type="scientific">Podospora fimiseda</name>
    <dbReference type="NCBI Taxonomy" id="252190"/>
    <lineage>
        <taxon>Eukaryota</taxon>
        <taxon>Fungi</taxon>
        <taxon>Dikarya</taxon>
        <taxon>Ascomycota</taxon>
        <taxon>Pezizomycotina</taxon>
        <taxon>Sordariomycetes</taxon>
        <taxon>Sordariomycetidae</taxon>
        <taxon>Sordariales</taxon>
        <taxon>Podosporaceae</taxon>
        <taxon>Podospora</taxon>
    </lineage>
</organism>
<proteinExistence type="predicted"/>